<keyword evidence="4" id="KW-1185">Reference proteome</keyword>
<reference evidence="4" key="1">
    <citation type="journal article" date="2013" name="New Phytol.">
        <title>Comparative genomic and transcriptomic analyses reveal the hemibiotrophic stage shift of Colletotrichum fungi.</title>
        <authorList>
            <person name="Gan P."/>
            <person name="Ikeda K."/>
            <person name="Irieda H."/>
            <person name="Narusaka M."/>
            <person name="O'Connell R.J."/>
            <person name="Narusaka Y."/>
            <person name="Takano Y."/>
            <person name="Kubo Y."/>
            <person name="Shirasu K."/>
        </authorList>
    </citation>
    <scope>NUCLEOTIDE SEQUENCE [LARGE SCALE GENOMIC DNA]</scope>
    <source>
        <strain evidence="4">104-T / ATCC 96160 / CBS 514.97 / LARS 414 / MAFF 240422</strain>
    </source>
</reference>
<gene>
    <name evidence="3" type="ORF">Cob_v001309</name>
</gene>
<dbReference type="eggNOG" id="ENOG502SSM3">
    <property type="taxonomic scope" value="Eukaryota"/>
</dbReference>
<dbReference type="PANTHER" id="PTHR37577">
    <property type="entry name" value="INTEGRAL MEMBRANE PROTEIN"/>
    <property type="match status" value="1"/>
</dbReference>
<feature type="transmembrane region" description="Helical" evidence="2">
    <location>
        <begin position="235"/>
        <end position="254"/>
    </location>
</feature>
<name>N4W231_COLOR</name>
<keyword evidence="2" id="KW-1133">Transmembrane helix</keyword>
<feature type="region of interest" description="Disordered" evidence="1">
    <location>
        <begin position="201"/>
        <end position="223"/>
    </location>
</feature>
<evidence type="ECO:0000256" key="2">
    <source>
        <dbReference type="SAM" id="Phobius"/>
    </source>
</evidence>
<feature type="transmembrane region" description="Helical" evidence="2">
    <location>
        <begin position="69"/>
        <end position="91"/>
    </location>
</feature>
<protein>
    <submittedName>
        <fullName evidence="3">Uncharacterized protein</fullName>
    </submittedName>
</protein>
<feature type="transmembrane region" description="Helical" evidence="2">
    <location>
        <begin position="399"/>
        <end position="423"/>
    </location>
</feature>
<dbReference type="Proteomes" id="UP000014480">
    <property type="component" value="Unassembled WGS sequence"/>
</dbReference>
<dbReference type="HOGENOM" id="CLU_733643_0_0_1"/>
<organism evidence="3 4">
    <name type="scientific">Colletotrichum orbiculare (strain 104-T / ATCC 96160 / CBS 514.97 / LARS 414 / MAFF 240422)</name>
    <name type="common">Cucumber anthracnose fungus</name>
    <name type="synonym">Colletotrichum lagenarium</name>
    <dbReference type="NCBI Taxonomy" id="1213857"/>
    <lineage>
        <taxon>Eukaryota</taxon>
        <taxon>Fungi</taxon>
        <taxon>Dikarya</taxon>
        <taxon>Ascomycota</taxon>
        <taxon>Pezizomycotina</taxon>
        <taxon>Sordariomycetes</taxon>
        <taxon>Hypocreomycetidae</taxon>
        <taxon>Glomerellales</taxon>
        <taxon>Glomerellaceae</taxon>
        <taxon>Colletotrichum</taxon>
        <taxon>Colletotrichum orbiculare species complex</taxon>
    </lineage>
</organism>
<dbReference type="EMBL" id="AMCV02000001">
    <property type="protein sequence ID" value="TDZ26823.1"/>
    <property type="molecule type" value="Genomic_DNA"/>
</dbReference>
<feature type="transmembrane region" description="Helical" evidence="2">
    <location>
        <begin position="279"/>
        <end position="296"/>
    </location>
</feature>
<reference evidence="4" key="2">
    <citation type="journal article" date="2019" name="Mol. Plant Microbe Interact.">
        <title>Genome sequence resources for four phytopathogenic fungi from the Colletotrichum orbiculare species complex.</title>
        <authorList>
            <person name="Gan P."/>
            <person name="Tsushima A."/>
            <person name="Narusaka M."/>
            <person name="Narusaka Y."/>
            <person name="Takano Y."/>
            <person name="Kubo Y."/>
            <person name="Shirasu K."/>
        </authorList>
    </citation>
    <scope>GENOME REANNOTATION</scope>
    <source>
        <strain evidence="4">104-T / ATCC 96160 / CBS 514.97 / LARS 414 / MAFF 240422</strain>
    </source>
</reference>
<accession>N4W231</accession>
<dbReference type="PANTHER" id="PTHR37577:SF1">
    <property type="entry name" value="INTEGRAL MEMBRANE PROTEIN"/>
    <property type="match status" value="1"/>
</dbReference>
<evidence type="ECO:0000313" key="4">
    <source>
        <dbReference type="Proteomes" id="UP000014480"/>
    </source>
</evidence>
<keyword evidence="2" id="KW-0472">Membrane</keyword>
<evidence type="ECO:0000256" key="1">
    <source>
        <dbReference type="SAM" id="MobiDB-lite"/>
    </source>
</evidence>
<feature type="compositionally biased region" description="Basic residues" evidence="1">
    <location>
        <begin position="201"/>
        <end position="211"/>
    </location>
</feature>
<feature type="transmembrane region" description="Helical" evidence="2">
    <location>
        <begin position="353"/>
        <end position="379"/>
    </location>
</feature>
<dbReference type="STRING" id="1213857.N4W231"/>
<comment type="caution">
    <text evidence="3">The sequence shown here is derived from an EMBL/GenBank/DDBJ whole genome shotgun (WGS) entry which is preliminary data.</text>
</comment>
<keyword evidence="2" id="KW-0812">Transmembrane</keyword>
<dbReference type="AlphaFoldDB" id="N4W231"/>
<evidence type="ECO:0000313" key="3">
    <source>
        <dbReference type="EMBL" id="TDZ26823.1"/>
    </source>
</evidence>
<dbReference type="InterPro" id="IPR053018">
    <property type="entry name" value="Elsinochrome_Biosynth-Asso"/>
</dbReference>
<proteinExistence type="predicted"/>
<dbReference type="OrthoDB" id="5427664at2759"/>
<sequence length="438" mass="50046">MSSPPHGSRHQLGLSSNPYYDYPEGSVLCFNTTSATNYTIFAHEFTCEHFGFCACPKMRAEPDIGGKGVIASFVITASLTLITTLFCLTVGRTNEDRQTFNPIDRLVRKHISEPARPLLFRLHLNPDVQALVSYDLVNTFSDLQLVTGMAVLVGGLKQLQDGTLSTYHFMIVTDLAWFCTGTHLFSLQVVTSMRDSVKRTHPARYHHHHHHHEQEEEEGGGHGARAARMARAVRILFMAATFVLLVCAFWVAGYEGVYREGAYRCPMKCSLDQPRGGRAMWLMVVNMAMMSYYYAVSIFRSWRTARVFWMDSVRGRLIDRRGQSVDVLDPAAVFGKWRESVVLRWCRKCLLGVWYWLASEVQTVLGLLLYFAFGLWSLIDDRELGHLDMEDDERHEENSYSLSQLVPTFLLLIPFMGVFESYARHSRADRERKTKEVD</sequence>